<dbReference type="GO" id="GO:0061630">
    <property type="term" value="F:ubiquitin protein ligase activity"/>
    <property type="evidence" value="ECO:0007669"/>
    <property type="project" value="UniProtKB-EC"/>
</dbReference>
<dbReference type="PROSITE" id="PS51081">
    <property type="entry name" value="ZF_SIAH"/>
    <property type="match status" value="1"/>
</dbReference>
<evidence type="ECO:0000259" key="12">
    <source>
        <dbReference type="PROSITE" id="PS50089"/>
    </source>
</evidence>
<dbReference type="FunFam" id="2.60.210.10:FF:000002">
    <property type="entry name" value="E3 ubiquitin-protein ligase"/>
    <property type="match status" value="1"/>
</dbReference>
<evidence type="ECO:0000256" key="4">
    <source>
        <dbReference type="ARBA" id="ARBA00022679"/>
    </source>
</evidence>
<dbReference type="GO" id="GO:0043161">
    <property type="term" value="P:proteasome-mediated ubiquitin-dependent protein catabolic process"/>
    <property type="evidence" value="ECO:0007669"/>
    <property type="project" value="TreeGrafter"/>
</dbReference>
<dbReference type="SUPFAM" id="SSF49599">
    <property type="entry name" value="TRAF domain-like"/>
    <property type="match status" value="1"/>
</dbReference>
<comment type="function">
    <text evidence="10">E3 ubiquitin-protein ligase that mediates ubiquitination and subsequent proteasomal degradation of target proteins. E3 ubiquitin ligases accept ubiquitin from an E2 ubiquitin-conjugating enzyme in the form of a thioester and then directly transfers the ubiquitin to targeted substrates.</text>
</comment>
<evidence type="ECO:0000256" key="5">
    <source>
        <dbReference type="ARBA" id="ARBA00022723"/>
    </source>
</evidence>
<evidence type="ECO:0000256" key="1">
    <source>
        <dbReference type="ARBA" id="ARBA00000900"/>
    </source>
</evidence>
<dbReference type="Pfam" id="PF21362">
    <property type="entry name" value="Sina_RING"/>
    <property type="match status" value="1"/>
</dbReference>
<dbReference type="Gene3D" id="2.60.210.10">
    <property type="entry name" value="Apoptosis, Tumor Necrosis Factor Receptor Associated Protein 2, Chain A"/>
    <property type="match status" value="1"/>
</dbReference>
<dbReference type="EC" id="2.3.2.27" evidence="10"/>
<dbReference type="AlphaFoldDB" id="A0A8C9HJU9"/>
<dbReference type="InterPro" id="IPR013083">
    <property type="entry name" value="Znf_RING/FYVE/PHD"/>
</dbReference>
<evidence type="ECO:0000313" key="15">
    <source>
        <dbReference type="Proteomes" id="UP000694416"/>
    </source>
</evidence>
<evidence type="ECO:0000256" key="7">
    <source>
        <dbReference type="ARBA" id="ARBA00022786"/>
    </source>
</evidence>
<evidence type="ECO:0000256" key="3">
    <source>
        <dbReference type="ARBA" id="ARBA00009119"/>
    </source>
</evidence>
<dbReference type="CDD" id="cd03829">
    <property type="entry name" value="Sina"/>
    <property type="match status" value="1"/>
</dbReference>
<dbReference type="UniPathway" id="UPA00143"/>
<dbReference type="SUPFAM" id="SSF57850">
    <property type="entry name" value="RING/U-box"/>
    <property type="match status" value="1"/>
</dbReference>
<dbReference type="PROSITE" id="PS50089">
    <property type="entry name" value="ZF_RING_2"/>
    <property type="match status" value="1"/>
</dbReference>
<keyword evidence="8 10" id="KW-0862">Zinc</keyword>
<keyword evidence="6 9" id="KW-0863">Zinc-finger</keyword>
<dbReference type="GO" id="GO:0016567">
    <property type="term" value="P:protein ubiquitination"/>
    <property type="evidence" value="ECO:0007669"/>
    <property type="project" value="UniProtKB-UniPathway"/>
</dbReference>
<dbReference type="GO" id="GO:0008270">
    <property type="term" value="F:zinc ion binding"/>
    <property type="evidence" value="ECO:0007669"/>
    <property type="project" value="UniProtKB-KW"/>
</dbReference>
<dbReference type="GO" id="GO:0030154">
    <property type="term" value="P:cell differentiation"/>
    <property type="evidence" value="ECO:0007669"/>
    <property type="project" value="UniProtKB-ARBA"/>
</dbReference>
<proteinExistence type="inferred from homology"/>
<dbReference type="InterPro" id="IPR049548">
    <property type="entry name" value="Sina-like_RING"/>
</dbReference>
<dbReference type="PANTHER" id="PTHR45877">
    <property type="entry name" value="E3 UBIQUITIN-PROTEIN LIGASE SIAH2"/>
    <property type="match status" value="1"/>
</dbReference>
<dbReference type="Pfam" id="PF21361">
    <property type="entry name" value="Sina_ZnF"/>
    <property type="match status" value="1"/>
</dbReference>
<evidence type="ECO:0000256" key="6">
    <source>
        <dbReference type="ARBA" id="ARBA00022771"/>
    </source>
</evidence>
<dbReference type="PANTHER" id="PTHR45877:SF7">
    <property type="entry name" value="E3 UBIQUITIN-PROTEIN LIGASE SIAH1"/>
    <property type="match status" value="1"/>
</dbReference>
<keyword evidence="5 10" id="KW-0479">Metal-binding</keyword>
<dbReference type="FunFam" id="3.30.40.10:FF:000041">
    <property type="entry name" value="E3 ubiquitin-protein ligase SINAT3"/>
    <property type="match status" value="1"/>
</dbReference>
<feature type="domain" description="RING-type" evidence="12">
    <location>
        <begin position="60"/>
        <end position="95"/>
    </location>
</feature>
<gene>
    <name evidence="14" type="primary">LOC111536575</name>
</gene>
<protein>
    <recommendedName>
        <fullName evidence="10">E3 ubiquitin-protein ligase</fullName>
        <ecNumber evidence="10">2.3.2.27</ecNumber>
    </recommendedName>
</protein>
<comment type="catalytic activity">
    <reaction evidence="1 10">
        <text>S-ubiquitinyl-[E2 ubiquitin-conjugating enzyme]-L-cysteine + [acceptor protein]-L-lysine = [E2 ubiquitin-conjugating enzyme]-L-cysteine + N(6)-ubiquitinyl-[acceptor protein]-L-lysine.</text>
        <dbReference type="EC" id="2.3.2.27"/>
    </reaction>
</comment>
<evidence type="ECO:0000256" key="8">
    <source>
        <dbReference type="ARBA" id="ARBA00022833"/>
    </source>
</evidence>
<evidence type="ECO:0000256" key="11">
    <source>
        <dbReference type="SAM" id="MobiDB-lite"/>
    </source>
</evidence>
<evidence type="ECO:0000259" key="13">
    <source>
        <dbReference type="PROSITE" id="PS51081"/>
    </source>
</evidence>
<evidence type="ECO:0000313" key="14">
    <source>
        <dbReference type="Ensembl" id="ENSPTEP00000021787.1"/>
    </source>
</evidence>
<comment type="pathway">
    <text evidence="2 10">Protein modification; protein ubiquitination.</text>
</comment>
<keyword evidence="7 10" id="KW-0833">Ubl conjugation pathway</keyword>
<comment type="domain">
    <text evidence="10">The RING-type zinc finger domain is essential for ubiquitin ligase activity.</text>
</comment>
<dbReference type="InterPro" id="IPR001841">
    <property type="entry name" value="Znf_RING"/>
</dbReference>
<reference evidence="14" key="2">
    <citation type="submission" date="2025-09" db="UniProtKB">
        <authorList>
            <consortium name="Ensembl"/>
        </authorList>
    </citation>
    <scope>IDENTIFICATION</scope>
</reference>
<dbReference type="Pfam" id="PF03145">
    <property type="entry name" value="Sina_TRAF"/>
    <property type="match status" value="1"/>
</dbReference>
<evidence type="ECO:0000256" key="2">
    <source>
        <dbReference type="ARBA" id="ARBA00004906"/>
    </source>
</evidence>
<name>A0A8C9HJU9_9PRIM</name>
<dbReference type="Ensembl" id="ENSPTET00000031374.1">
    <property type="protein sequence ID" value="ENSPTEP00000021787.1"/>
    <property type="gene ID" value="ENSPTEG00000022786.1"/>
</dbReference>
<keyword evidence="15" id="KW-1185">Reference proteome</keyword>
<dbReference type="InterPro" id="IPR008974">
    <property type="entry name" value="TRAF-like"/>
</dbReference>
<dbReference type="GO" id="GO:0005737">
    <property type="term" value="C:cytoplasm"/>
    <property type="evidence" value="ECO:0007669"/>
    <property type="project" value="InterPro"/>
</dbReference>
<evidence type="ECO:0000256" key="10">
    <source>
        <dbReference type="RuleBase" id="RU201113"/>
    </source>
</evidence>
<dbReference type="Proteomes" id="UP000694416">
    <property type="component" value="Unplaced"/>
</dbReference>
<sequence length="300" mass="33513">MFEIFSWPGAVTHACNPSTLGGQEMSEQTAVLDTSSTPGKAPAQSDTTRSSIDLTSFFQCPVCLDYALPPILQCPRGHLVCNSCHSKLISCPICRGPLGFIRNLAMEKVADFVLFPCRYACLGCEITLPHTEKADHEEVCKFRLYPCPCPGTLCKWQGTMDAIMPHLTNTHKCITTIEGEDIIFLATNIHLAGAFDWVMMQSCHGFHFMLVLQKQEDHNGDQFFATVQLIGTRKEAEKFTYRLELKGHRRRLTWEATPLPIHEDIAKTIKNRDCLIFGANTALRFAENGNLSINATINKC</sequence>
<feature type="domain" description="SIAH-type" evidence="13">
    <location>
        <begin position="112"/>
        <end position="172"/>
    </location>
</feature>
<dbReference type="Gene3D" id="3.30.40.10">
    <property type="entry name" value="Zinc/RING finger domain, C3HC4 (zinc finger)"/>
    <property type="match status" value="2"/>
</dbReference>
<feature type="region of interest" description="Disordered" evidence="11">
    <location>
        <begin position="26"/>
        <end position="48"/>
    </location>
</feature>
<dbReference type="InterPro" id="IPR013010">
    <property type="entry name" value="Znf_SIAH"/>
</dbReference>
<organism evidence="14 15">
    <name type="scientific">Piliocolobus tephrosceles</name>
    <name type="common">Ugandan red Colobus</name>
    <dbReference type="NCBI Taxonomy" id="591936"/>
    <lineage>
        <taxon>Eukaryota</taxon>
        <taxon>Metazoa</taxon>
        <taxon>Chordata</taxon>
        <taxon>Craniata</taxon>
        <taxon>Vertebrata</taxon>
        <taxon>Euteleostomi</taxon>
        <taxon>Mammalia</taxon>
        <taxon>Eutheria</taxon>
        <taxon>Euarchontoglires</taxon>
        <taxon>Primates</taxon>
        <taxon>Haplorrhini</taxon>
        <taxon>Catarrhini</taxon>
        <taxon>Cercopithecidae</taxon>
        <taxon>Colobinae</taxon>
        <taxon>Piliocolobus</taxon>
    </lineage>
</organism>
<dbReference type="InterPro" id="IPR004162">
    <property type="entry name" value="SINA-like_animal"/>
</dbReference>
<reference evidence="14" key="1">
    <citation type="submission" date="2025-08" db="UniProtKB">
        <authorList>
            <consortium name="Ensembl"/>
        </authorList>
    </citation>
    <scope>IDENTIFICATION</scope>
</reference>
<keyword evidence="4" id="KW-0808">Transferase</keyword>
<evidence type="ECO:0000256" key="9">
    <source>
        <dbReference type="PROSITE-ProRule" id="PRU00455"/>
    </source>
</evidence>
<comment type="similarity">
    <text evidence="3 10">Belongs to the SINA (Seven in absentia) family.</text>
</comment>
<accession>A0A8C9HJU9</accession>
<dbReference type="GO" id="GO:0031624">
    <property type="term" value="F:ubiquitin conjugating enzyme binding"/>
    <property type="evidence" value="ECO:0007669"/>
    <property type="project" value="TreeGrafter"/>
</dbReference>
<dbReference type="InterPro" id="IPR018121">
    <property type="entry name" value="7-in-absentia-prot_TRAF-dom"/>
</dbReference>
<comment type="domain">
    <text evidence="10">The SBD domain (substrate-binding domain) mediates the interaction with substrate proteins. It is related to the TRAF family.</text>
</comment>